<accession>A0A699IY76</accession>
<dbReference type="EMBL" id="BKCJ010347882">
    <property type="protein sequence ID" value="GEZ95984.1"/>
    <property type="molecule type" value="Genomic_DNA"/>
</dbReference>
<sequence>MWNDLDLPKAILYTNGLISKRFYYSIIKDMDEGKSHAGTLVDINVFVGNFTIITGFSIIDGDDVTKDVVLGMKFCKKYASCQMIMKKFALVEMCERIEDE</sequence>
<gene>
    <name evidence="1" type="ORF">Tci_567957</name>
</gene>
<proteinExistence type="predicted"/>
<evidence type="ECO:0000313" key="1">
    <source>
        <dbReference type="EMBL" id="GEZ95984.1"/>
    </source>
</evidence>
<comment type="caution">
    <text evidence="1">The sequence shown here is derived from an EMBL/GenBank/DDBJ whole genome shotgun (WGS) entry which is preliminary data.</text>
</comment>
<dbReference type="AlphaFoldDB" id="A0A699IY76"/>
<name>A0A699IY76_TANCI</name>
<protein>
    <submittedName>
        <fullName evidence="1">Uncharacterized protein</fullName>
    </submittedName>
</protein>
<reference evidence="1" key="1">
    <citation type="journal article" date="2019" name="Sci. Rep.">
        <title>Draft genome of Tanacetum cinerariifolium, the natural source of mosquito coil.</title>
        <authorList>
            <person name="Yamashiro T."/>
            <person name="Shiraishi A."/>
            <person name="Satake H."/>
            <person name="Nakayama K."/>
        </authorList>
    </citation>
    <scope>NUCLEOTIDE SEQUENCE</scope>
</reference>
<organism evidence="1">
    <name type="scientific">Tanacetum cinerariifolium</name>
    <name type="common">Dalmatian daisy</name>
    <name type="synonym">Chrysanthemum cinerariifolium</name>
    <dbReference type="NCBI Taxonomy" id="118510"/>
    <lineage>
        <taxon>Eukaryota</taxon>
        <taxon>Viridiplantae</taxon>
        <taxon>Streptophyta</taxon>
        <taxon>Embryophyta</taxon>
        <taxon>Tracheophyta</taxon>
        <taxon>Spermatophyta</taxon>
        <taxon>Magnoliopsida</taxon>
        <taxon>eudicotyledons</taxon>
        <taxon>Gunneridae</taxon>
        <taxon>Pentapetalae</taxon>
        <taxon>asterids</taxon>
        <taxon>campanulids</taxon>
        <taxon>Asterales</taxon>
        <taxon>Asteraceae</taxon>
        <taxon>Asteroideae</taxon>
        <taxon>Anthemideae</taxon>
        <taxon>Anthemidinae</taxon>
        <taxon>Tanacetum</taxon>
    </lineage>
</organism>